<keyword evidence="1" id="KW-0812">Transmembrane</keyword>
<evidence type="ECO:0008006" key="4">
    <source>
        <dbReference type="Google" id="ProtNLM"/>
    </source>
</evidence>
<dbReference type="FunCoup" id="A0A067PFW7">
    <property type="interactions" value="6"/>
</dbReference>
<name>A0A067PFW7_9AGAM</name>
<dbReference type="HOGENOM" id="CLU_048479_0_2_1"/>
<keyword evidence="1" id="KW-0472">Membrane</keyword>
<proteinExistence type="predicted"/>
<dbReference type="InParanoid" id="A0A067PFW7"/>
<dbReference type="InterPro" id="IPR055323">
    <property type="entry name" value="C57A10.07/YOR238W"/>
</dbReference>
<dbReference type="PANTHER" id="PTHR28110:SF1">
    <property type="entry name" value="TRANSMEMBRANE PROTEIN"/>
    <property type="match status" value="1"/>
</dbReference>
<gene>
    <name evidence="2" type="ORF">JAAARDRAFT_187053</name>
</gene>
<evidence type="ECO:0000313" key="2">
    <source>
        <dbReference type="EMBL" id="KDQ49361.1"/>
    </source>
</evidence>
<keyword evidence="1" id="KW-1133">Transmembrane helix</keyword>
<dbReference type="PANTHER" id="PTHR28110">
    <property type="entry name" value="TRANSMEMBRANE PROTEIN"/>
    <property type="match status" value="1"/>
</dbReference>
<evidence type="ECO:0000313" key="3">
    <source>
        <dbReference type="Proteomes" id="UP000027265"/>
    </source>
</evidence>
<reference evidence="3" key="1">
    <citation type="journal article" date="2014" name="Proc. Natl. Acad. Sci. U.S.A.">
        <title>Extensive sampling of basidiomycete genomes demonstrates inadequacy of the white-rot/brown-rot paradigm for wood decay fungi.</title>
        <authorList>
            <person name="Riley R."/>
            <person name="Salamov A.A."/>
            <person name="Brown D.W."/>
            <person name="Nagy L.G."/>
            <person name="Floudas D."/>
            <person name="Held B.W."/>
            <person name="Levasseur A."/>
            <person name="Lombard V."/>
            <person name="Morin E."/>
            <person name="Otillar R."/>
            <person name="Lindquist E.A."/>
            <person name="Sun H."/>
            <person name="LaButti K.M."/>
            <person name="Schmutz J."/>
            <person name="Jabbour D."/>
            <person name="Luo H."/>
            <person name="Baker S.E."/>
            <person name="Pisabarro A.G."/>
            <person name="Walton J.D."/>
            <person name="Blanchette R.A."/>
            <person name="Henrissat B."/>
            <person name="Martin F."/>
            <person name="Cullen D."/>
            <person name="Hibbett D.S."/>
            <person name="Grigoriev I.V."/>
        </authorList>
    </citation>
    <scope>NUCLEOTIDE SEQUENCE [LARGE SCALE GENOMIC DNA]</scope>
    <source>
        <strain evidence="3">MUCL 33604</strain>
    </source>
</reference>
<dbReference type="AlphaFoldDB" id="A0A067PFW7"/>
<keyword evidence="3" id="KW-1185">Reference proteome</keyword>
<dbReference type="GO" id="GO:0005737">
    <property type="term" value="C:cytoplasm"/>
    <property type="evidence" value="ECO:0007669"/>
    <property type="project" value="TreeGrafter"/>
</dbReference>
<dbReference type="Proteomes" id="UP000027265">
    <property type="component" value="Unassembled WGS sequence"/>
</dbReference>
<dbReference type="OrthoDB" id="4347at2759"/>
<evidence type="ECO:0000256" key="1">
    <source>
        <dbReference type="SAM" id="Phobius"/>
    </source>
</evidence>
<accession>A0A067PFW7</accession>
<organism evidence="2 3">
    <name type="scientific">Jaapia argillacea MUCL 33604</name>
    <dbReference type="NCBI Taxonomy" id="933084"/>
    <lineage>
        <taxon>Eukaryota</taxon>
        <taxon>Fungi</taxon>
        <taxon>Dikarya</taxon>
        <taxon>Basidiomycota</taxon>
        <taxon>Agaricomycotina</taxon>
        <taxon>Agaricomycetes</taxon>
        <taxon>Agaricomycetidae</taxon>
        <taxon>Jaapiales</taxon>
        <taxon>Jaapiaceae</taxon>
        <taxon>Jaapia</taxon>
    </lineage>
</organism>
<dbReference type="EMBL" id="KL197787">
    <property type="protein sequence ID" value="KDQ49361.1"/>
    <property type="molecule type" value="Genomic_DNA"/>
</dbReference>
<protein>
    <recommendedName>
        <fullName evidence="4">DUF218 domain-containing protein</fullName>
    </recommendedName>
</protein>
<sequence>MLPLPATFKGGFRRHATHPPLRKIDFLLSRARITNLGFLILASVCCLSLLINLSFYLARPPSFEVYDARRHPARLLDTVARDPVVRNLTHLIMVPGHAIWKGSDPSMRMEDDEWVLEPFQRGGESVNAFFEHIRQGAEYARNEADSLLVFSGGQTRPSSPSTEADSYLRLAIAASLLPLHFNRATTENYALDSYQNLLFSIARFHEYVGRYPTYITVVGFEMKRKRFVELHRKALRWPEDKFEYIGVDMEGDGEIAREGERQNALLPYMSDLYGCHPPLSSKRRGRNPFSRFHSYYTSSPEIGGLLDWCPDKVGSGESTRVYRGLLPWD</sequence>
<feature type="transmembrane region" description="Helical" evidence="1">
    <location>
        <begin position="36"/>
        <end position="58"/>
    </location>
</feature>